<keyword evidence="2" id="KW-0245">EGF-like domain</keyword>
<feature type="transmembrane region" description="Helical" evidence="11">
    <location>
        <begin position="412"/>
        <end position="430"/>
    </location>
</feature>
<evidence type="ECO:0000313" key="14">
    <source>
        <dbReference type="EMBL" id="OMJ73183.1"/>
    </source>
</evidence>
<keyword evidence="3 11" id="KW-0812">Transmembrane</keyword>
<evidence type="ECO:0000256" key="5">
    <source>
        <dbReference type="ARBA" id="ARBA00022737"/>
    </source>
</evidence>
<dbReference type="OrthoDB" id="10045365at2759"/>
<feature type="domain" description="PA" evidence="12">
    <location>
        <begin position="76"/>
        <end position="149"/>
    </location>
</feature>
<keyword evidence="7 11" id="KW-1133">Transmembrane helix</keyword>
<evidence type="ECO:0000256" key="2">
    <source>
        <dbReference type="ARBA" id="ARBA00022536"/>
    </source>
</evidence>
<feature type="domain" description="Vacuolar sorting receptor thioredoxin-like" evidence="13">
    <location>
        <begin position="177"/>
        <end position="378"/>
    </location>
</feature>
<protein>
    <submittedName>
        <fullName evidence="14">Uncharacterized protein</fullName>
    </submittedName>
</protein>
<evidence type="ECO:0000256" key="10">
    <source>
        <dbReference type="ARBA" id="ARBA00037847"/>
    </source>
</evidence>
<dbReference type="InterPro" id="IPR003137">
    <property type="entry name" value="PA_domain"/>
</dbReference>
<organism evidence="14 15">
    <name type="scientific">Stentor coeruleus</name>
    <dbReference type="NCBI Taxonomy" id="5963"/>
    <lineage>
        <taxon>Eukaryota</taxon>
        <taxon>Sar</taxon>
        <taxon>Alveolata</taxon>
        <taxon>Ciliophora</taxon>
        <taxon>Postciliodesmatophora</taxon>
        <taxon>Heterotrichea</taxon>
        <taxon>Heterotrichida</taxon>
        <taxon>Stentoridae</taxon>
        <taxon>Stentor</taxon>
    </lineage>
</organism>
<accession>A0A1R2B8R9</accession>
<reference evidence="14 15" key="1">
    <citation type="submission" date="2016-11" db="EMBL/GenBank/DDBJ databases">
        <title>The macronuclear genome of Stentor coeruleus: a giant cell with tiny introns.</title>
        <authorList>
            <person name="Slabodnick M."/>
            <person name="Ruby J.G."/>
            <person name="Reiff S.B."/>
            <person name="Swart E.C."/>
            <person name="Gosai S."/>
            <person name="Prabakaran S."/>
            <person name="Witkowska E."/>
            <person name="Larue G.E."/>
            <person name="Fisher S."/>
            <person name="Freeman R.M."/>
            <person name="Gunawardena J."/>
            <person name="Chu W."/>
            <person name="Stover N.A."/>
            <person name="Gregory B.D."/>
            <person name="Nowacki M."/>
            <person name="Derisi J."/>
            <person name="Roy S.W."/>
            <person name="Marshall W.F."/>
            <person name="Sood P."/>
        </authorList>
    </citation>
    <scope>NUCLEOTIDE SEQUENCE [LARGE SCALE GENOMIC DNA]</scope>
    <source>
        <strain evidence="14">WM001</strain>
    </source>
</reference>
<dbReference type="GO" id="GO:0016020">
    <property type="term" value="C:membrane"/>
    <property type="evidence" value="ECO:0007669"/>
    <property type="project" value="UniProtKB-SubCell"/>
</dbReference>
<keyword evidence="8 11" id="KW-0472">Membrane</keyword>
<dbReference type="InterPro" id="IPR056858">
    <property type="entry name" value="VSR_TRX"/>
</dbReference>
<name>A0A1R2B8R9_9CILI</name>
<keyword evidence="15" id="KW-1185">Reference proteome</keyword>
<keyword evidence="6" id="KW-0106">Calcium</keyword>
<evidence type="ECO:0000256" key="11">
    <source>
        <dbReference type="SAM" id="Phobius"/>
    </source>
</evidence>
<evidence type="ECO:0000256" key="8">
    <source>
        <dbReference type="ARBA" id="ARBA00023136"/>
    </source>
</evidence>
<dbReference type="GO" id="GO:0012505">
    <property type="term" value="C:endomembrane system"/>
    <property type="evidence" value="ECO:0007669"/>
    <property type="project" value="UniProtKB-SubCell"/>
</dbReference>
<evidence type="ECO:0000256" key="7">
    <source>
        <dbReference type="ARBA" id="ARBA00022989"/>
    </source>
</evidence>
<dbReference type="Gene3D" id="3.50.30.30">
    <property type="match status" value="1"/>
</dbReference>
<comment type="subcellular location">
    <subcellularLocation>
        <location evidence="10">Endomembrane system</location>
        <topology evidence="10">Single-pass membrane protein</topology>
    </subcellularLocation>
    <subcellularLocation>
        <location evidence="1">Membrane</location>
        <topology evidence="1">Single-pass type I membrane protein</topology>
    </subcellularLocation>
</comment>
<dbReference type="PANTHER" id="PTHR22702:SF1">
    <property type="entry name" value="PROTEASE-ASSOCIATED DOMAIN-CONTAINING PROTEIN 1"/>
    <property type="match status" value="1"/>
</dbReference>
<dbReference type="SUPFAM" id="SSF52025">
    <property type="entry name" value="PA domain"/>
    <property type="match status" value="1"/>
</dbReference>
<comment type="caution">
    <text evidence="14">The sequence shown here is derived from an EMBL/GenBank/DDBJ whole genome shotgun (WGS) entry which is preliminary data.</text>
</comment>
<dbReference type="AlphaFoldDB" id="A0A1R2B8R9"/>
<dbReference type="InterPro" id="IPR046450">
    <property type="entry name" value="PA_dom_sf"/>
</dbReference>
<keyword evidence="9" id="KW-0325">Glycoprotein</keyword>
<evidence type="ECO:0000313" key="15">
    <source>
        <dbReference type="Proteomes" id="UP000187209"/>
    </source>
</evidence>
<evidence type="ECO:0000256" key="6">
    <source>
        <dbReference type="ARBA" id="ARBA00022837"/>
    </source>
</evidence>
<proteinExistence type="predicted"/>
<dbReference type="Proteomes" id="UP000187209">
    <property type="component" value="Unassembled WGS sequence"/>
</dbReference>
<evidence type="ECO:0000256" key="9">
    <source>
        <dbReference type="ARBA" id="ARBA00023180"/>
    </source>
</evidence>
<dbReference type="EMBL" id="MPUH01000840">
    <property type="protein sequence ID" value="OMJ73183.1"/>
    <property type="molecule type" value="Genomic_DNA"/>
</dbReference>
<dbReference type="PANTHER" id="PTHR22702">
    <property type="entry name" value="PROTEASE-ASSOCIATED DOMAIN-CONTAINING PROTEIN"/>
    <property type="match status" value="1"/>
</dbReference>
<evidence type="ECO:0000256" key="3">
    <source>
        <dbReference type="ARBA" id="ARBA00022692"/>
    </source>
</evidence>
<evidence type="ECO:0000259" key="12">
    <source>
        <dbReference type="Pfam" id="PF02225"/>
    </source>
</evidence>
<keyword evidence="5" id="KW-0677">Repeat</keyword>
<evidence type="ECO:0000256" key="4">
    <source>
        <dbReference type="ARBA" id="ARBA00022729"/>
    </source>
</evidence>
<dbReference type="Pfam" id="PF02225">
    <property type="entry name" value="PA"/>
    <property type="match status" value="1"/>
</dbReference>
<keyword evidence="4" id="KW-0732">Signal</keyword>
<gene>
    <name evidence="14" type="ORF">SteCoe_28189</name>
</gene>
<sequence length="468" mass="52987">MAVLLLLLSSALAKLTVIEPPDLKEKFSEREPGIIPSSLANFGNPPYGSHIIGRVYTYRSDQNITGCLPLPPLNFESNSGVTNNPILILDRGNCSFVVKVRNAQSIGASAVIIANNREGDPEHIMMIDDGTAGNIYIPSMLISKDNGIKLKSYVLIHPNNKVRVQMAFEMPNPDNRVEYEMWMSSEHDALREFLADYSKHAQKLIPDTLMSPHYVLWYSIERSKEGFINEHKDCISGGRYCAPDPDLDSGPRTGREIVIENLRQLCLHKYLTEKKNVGLWWDYIAEFKNCKGTDFNAKCSDKVLSKIGVKSSIIEKCIEESVIESGKGKDININDNKLLREERDAMIERGIFFYPALIINNVTFRGDLETVEVMTAICAGFKDQPKYCLNYFNVISEEEFEEDDGRVSPGTVILIIVFSLIVLLIVLFFYRKWLRRNMNQRMKSEISKAVNQYIALTDQSVNKSKGFS</sequence>
<dbReference type="Pfam" id="PF25011">
    <property type="entry name" value="VSR_TRX"/>
    <property type="match status" value="1"/>
</dbReference>
<evidence type="ECO:0000256" key="1">
    <source>
        <dbReference type="ARBA" id="ARBA00004479"/>
    </source>
</evidence>
<evidence type="ECO:0000259" key="13">
    <source>
        <dbReference type="Pfam" id="PF25011"/>
    </source>
</evidence>